<dbReference type="Proteomes" id="UP000439780">
    <property type="component" value="Unassembled WGS sequence"/>
</dbReference>
<keyword evidence="3" id="KW-1185">Reference proteome</keyword>
<organism evidence="2 3">
    <name type="scientific">Qipengyuania algicida</name>
    <dbReference type="NCBI Taxonomy" id="1836209"/>
    <lineage>
        <taxon>Bacteria</taxon>
        <taxon>Pseudomonadati</taxon>
        <taxon>Pseudomonadota</taxon>
        <taxon>Alphaproteobacteria</taxon>
        <taxon>Sphingomonadales</taxon>
        <taxon>Erythrobacteraceae</taxon>
        <taxon>Qipengyuania</taxon>
    </lineage>
</organism>
<dbReference type="RefSeq" id="WP_160751823.1">
    <property type="nucleotide sequence ID" value="NZ_WTYA01000001.1"/>
</dbReference>
<evidence type="ECO:0000256" key="1">
    <source>
        <dbReference type="SAM" id="SignalP"/>
    </source>
</evidence>
<evidence type="ECO:0000313" key="2">
    <source>
        <dbReference type="EMBL" id="MXP27545.1"/>
    </source>
</evidence>
<proteinExistence type="predicted"/>
<gene>
    <name evidence="2" type="ORF">GRI58_01755</name>
</gene>
<protein>
    <submittedName>
        <fullName evidence="2">Uncharacterized protein</fullName>
    </submittedName>
</protein>
<comment type="caution">
    <text evidence="2">The sequence shown here is derived from an EMBL/GenBank/DDBJ whole genome shotgun (WGS) entry which is preliminary data.</text>
</comment>
<dbReference type="OrthoDB" id="7425063at2"/>
<dbReference type="AlphaFoldDB" id="A0A845AFH0"/>
<reference evidence="2 3" key="1">
    <citation type="submission" date="2019-12" db="EMBL/GenBank/DDBJ databases">
        <title>Genomic-based taxomic classification of the family Erythrobacteraceae.</title>
        <authorList>
            <person name="Xu L."/>
        </authorList>
    </citation>
    <scope>NUCLEOTIDE SEQUENCE [LARGE SCALE GENOMIC DNA]</scope>
    <source>
        <strain evidence="2 3">KEMB 9005-328</strain>
    </source>
</reference>
<dbReference type="EMBL" id="WTYA01000001">
    <property type="protein sequence ID" value="MXP27545.1"/>
    <property type="molecule type" value="Genomic_DNA"/>
</dbReference>
<dbReference type="PROSITE" id="PS51257">
    <property type="entry name" value="PROKAR_LIPOPROTEIN"/>
    <property type="match status" value="1"/>
</dbReference>
<sequence length="225" mass="23943">MLNRFAPSSRLLSSRMIAVAALGLALAGCTRKGEIVLNEGVGISAVRSPCPTVGIPDYTGDITLFRPGGQKLASDIDVTATMTDVRTTCDDTGPKVYAQAQFNVFGRRTDTRGARQVELPYFAVVLRGGSAVVSKQVGKVTLNFADGQARAQAHAEAAAYVDRAAATLPEDVREKITRPRKAGDADAAVDPLSEPSVRAAVQRATFELLVGFQMTQEQLAYNATR</sequence>
<feature type="chain" id="PRO_5032998922" evidence="1">
    <location>
        <begin position="21"/>
        <end position="225"/>
    </location>
</feature>
<feature type="signal peptide" evidence="1">
    <location>
        <begin position="1"/>
        <end position="20"/>
    </location>
</feature>
<evidence type="ECO:0000313" key="3">
    <source>
        <dbReference type="Proteomes" id="UP000439780"/>
    </source>
</evidence>
<name>A0A845AFH0_9SPHN</name>
<accession>A0A845AFH0</accession>
<keyword evidence="1" id="KW-0732">Signal</keyword>